<dbReference type="GO" id="GO:0005763">
    <property type="term" value="C:mitochondrial small ribosomal subunit"/>
    <property type="evidence" value="ECO:0007669"/>
    <property type="project" value="TreeGrafter"/>
</dbReference>
<evidence type="ECO:0000256" key="6">
    <source>
        <dbReference type="ARBA" id="ARBA00023128"/>
    </source>
</evidence>
<keyword evidence="6" id="KW-0496">Mitochondrion</keyword>
<proteinExistence type="evidence at transcript level"/>
<evidence type="ECO:0000256" key="2">
    <source>
        <dbReference type="ARBA" id="ARBA00022723"/>
    </source>
</evidence>
<sequence length="458" mass="52379">MNHLRTLIVCSRASVCICSVRTITKVRSAVSIPQSLTEALETAELKHKHHPGARKRVQVKLPEKLLVAAGRVLETQDMTRLREAALLLRNQHWSRHLPTEDDEVRARAMSIEKELLGNALEMMSQEERESVEEDVKRTVFEKLKHRVRLWKPVNYDEFGARTYLVARLAADYAVVHDVLHEIRHLDPAFSPASIMDFGSGIGTCYWAAKNIWPKYFQEYYSIDISNHMHNLARLLVNGGNTKSELKLPSFFQREFLPATDAITFDLVVSAFTMMELPNAQRRLETVASLWGKTSRFLVLIENGTQAGHNAIAEARDFILMISKDGGQKPARVLAPCPHDRDCPRETQALGIPCNFEARYEEPLFTPKMQGAAARYSYVVLQKHGDIPEEREWGRLIRPVLRRSRHVVCRMCCSDGCLKEFVFTKSKHGRHVYRVARCSKWETSCLLASCLLVKKECHF</sequence>
<organism evidence="8">
    <name type="scientific">Amblyomma maculatum</name>
    <name type="common">Gulf Coast tick</name>
    <dbReference type="NCBI Taxonomy" id="34609"/>
    <lineage>
        <taxon>Eukaryota</taxon>
        <taxon>Metazoa</taxon>
        <taxon>Ecdysozoa</taxon>
        <taxon>Arthropoda</taxon>
        <taxon>Chelicerata</taxon>
        <taxon>Arachnida</taxon>
        <taxon>Acari</taxon>
        <taxon>Parasitiformes</taxon>
        <taxon>Ixodida</taxon>
        <taxon>Ixodoidea</taxon>
        <taxon>Ixodidae</taxon>
        <taxon>Amblyomminae</taxon>
        <taxon>Amblyomma</taxon>
    </lineage>
</organism>
<dbReference type="PANTHER" id="PTHR13184">
    <property type="entry name" value="37S RIBOSOMAL PROTEIN S22"/>
    <property type="match status" value="1"/>
</dbReference>
<keyword evidence="5" id="KW-0411">Iron-sulfur</keyword>
<evidence type="ECO:0008006" key="9">
    <source>
        <dbReference type="Google" id="ProtNLM"/>
    </source>
</evidence>
<dbReference type="Pfam" id="PF09243">
    <property type="entry name" value="Rsm22"/>
    <property type="match status" value="1"/>
</dbReference>
<dbReference type="InterPro" id="IPR052571">
    <property type="entry name" value="Mt_RNA_Methyltransferase"/>
</dbReference>
<dbReference type="GO" id="GO:0003735">
    <property type="term" value="F:structural constituent of ribosome"/>
    <property type="evidence" value="ECO:0007669"/>
    <property type="project" value="TreeGrafter"/>
</dbReference>
<dbReference type="InterPro" id="IPR029063">
    <property type="entry name" value="SAM-dependent_MTases_sf"/>
</dbReference>
<comment type="function">
    <text evidence="7">Mitochondrial ribosome (mitoribosome) assembly factor. Binds at the interface of the head and body domains of the mitochondrial small ribosomal subunit (mt-SSU), occluding the mRNA channel and preventing compaction of the head domain towards the body. Probable inactive methyltransferase: retains the characteristic folding and ability to bind S-adenosyl-L-methionine, but it probably lost its methyltransferase activity.</text>
</comment>
<dbReference type="SUPFAM" id="SSF53335">
    <property type="entry name" value="S-adenosyl-L-methionine-dependent methyltransferases"/>
    <property type="match status" value="1"/>
</dbReference>
<dbReference type="GO" id="GO:0046872">
    <property type="term" value="F:metal ion binding"/>
    <property type="evidence" value="ECO:0007669"/>
    <property type="project" value="UniProtKB-KW"/>
</dbReference>
<keyword evidence="3" id="KW-0809">Transit peptide</keyword>
<dbReference type="GO" id="GO:0006412">
    <property type="term" value="P:translation"/>
    <property type="evidence" value="ECO:0007669"/>
    <property type="project" value="InterPro"/>
</dbReference>
<dbReference type="InterPro" id="IPR015324">
    <property type="entry name" value="Ribosomal_Rsm22-like"/>
</dbReference>
<evidence type="ECO:0000256" key="7">
    <source>
        <dbReference type="ARBA" id="ARBA00045681"/>
    </source>
</evidence>
<protein>
    <recommendedName>
        <fullName evidence="9">Methyltransferase-like protein 17, mitochondrial</fullName>
    </recommendedName>
</protein>
<dbReference type="EMBL" id="JO844660">
    <property type="protein sequence ID" value="AEO36277.1"/>
    <property type="molecule type" value="mRNA"/>
</dbReference>
<evidence type="ECO:0000256" key="3">
    <source>
        <dbReference type="ARBA" id="ARBA00022946"/>
    </source>
</evidence>
<dbReference type="PANTHER" id="PTHR13184:SF5">
    <property type="entry name" value="METHYLTRANSFERASE-LIKE PROTEIN 17, MITOCHONDRIAL"/>
    <property type="match status" value="1"/>
</dbReference>
<comment type="subcellular location">
    <subcellularLocation>
        <location evidence="1">Mitochondrion</location>
    </subcellularLocation>
</comment>
<accession>G3MS09</accession>
<keyword evidence="4" id="KW-0408">Iron</keyword>
<evidence type="ECO:0000256" key="4">
    <source>
        <dbReference type="ARBA" id="ARBA00023004"/>
    </source>
</evidence>
<dbReference type="GO" id="GO:0008168">
    <property type="term" value="F:methyltransferase activity"/>
    <property type="evidence" value="ECO:0007669"/>
    <property type="project" value="InterPro"/>
</dbReference>
<reference evidence="8" key="1">
    <citation type="journal article" date="2011" name="PLoS ONE">
        <title>A deep insight into the sialotranscriptome of the gulf coast tick, Amblyomma maculatum.</title>
        <authorList>
            <person name="Karim S."/>
            <person name="Singh P."/>
            <person name="Ribeiro J.M."/>
        </authorList>
    </citation>
    <scope>NUCLEOTIDE SEQUENCE</scope>
    <source>
        <tissue evidence="8">Salivary gland</tissue>
    </source>
</reference>
<dbReference type="AlphaFoldDB" id="G3MS09"/>
<keyword evidence="2" id="KW-0479">Metal-binding</keyword>
<evidence type="ECO:0000313" key="8">
    <source>
        <dbReference type="EMBL" id="AEO36277.1"/>
    </source>
</evidence>
<evidence type="ECO:0000256" key="1">
    <source>
        <dbReference type="ARBA" id="ARBA00004173"/>
    </source>
</evidence>
<name>G3MS09_AMBMU</name>
<dbReference type="Gene3D" id="3.40.50.150">
    <property type="entry name" value="Vaccinia Virus protein VP39"/>
    <property type="match status" value="1"/>
</dbReference>
<dbReference type="GO" id="GO:0051536">
    <property type="term" value="F:iron-sulfur cluster binding"/>
    <property type="evidence" value="ECO:0007669"/>
    <property type="project" value="UniProtKB-KW"/>
</dbReference>
<evidence type="ECO:0000256" key="5">
    <source>
        <dbReference type="ARBA" id="ARBA00023014"/>
    </source>
</evidence>